<keyword evidence="1" id="KW-0175">Coiled coil</keyword>
<comment type="caution">
    <text evidence="2">The sequence shown here is derived from an EMBL/GenBank/DDBJ whole genome shotgun (WGS) entry which is preliminary data.</text>
</comment>
<dbReference type="AlphaFoldDB" id="A0AA93BIH8"/>
<feature type="coiled-coil region" evidence="1">
    <location>
        <begin position="63"/>
        <end position="90"/>
    </location>
</feature>
<protein>
    <submittedName>
        <fullName evidence="2">Uncharacterized protein</fullName>
    </submittedName>
</protein>
<gene>
    <name evidence="2" type="ORF">DXA63_15375</name>
</gene>
<sequence>MIYLKIEHNVGKFYKKDGTYVTIDKMANGDLWHLANAVMNDDDFQMDAYDESLLPNKAHQIIYKHVYELLTSLQERKEQYKNESELMYKTAYDAYKQ</sequence>
<accession>A0AA93BIH8</accession>
<proteinExistence type="predicted"/>
<dbReference type="Proteomes" id="UP000285604">
    <property type="component" value="Unassembled WGS sequence"/>
</dbReference>
<name>A0AA93BIH8_9BACT</name>
<dbReference type="EMBL" id="QSCI01000124">
    <property type="protein sequence ID" value="RGX89130.1"/>
    <property type="molecule type" value="Genomic_DNA"/>
</dbReference>
<evidence type="ECO:0000313" key="2">
    <source>
        <dbReference type="EMBL" id="RGX89130.1"/>
    </source>
</evidence>
<evidence type="ECO:0000313" key="3">
    <source>
        <dbReference type="Proteomes" id="UP000285604"/>
    </source>
</evidence>
<organism evidence="2 3">
    <name type="scientific">Segatella copri</name>
    <dbReference type="NCBI Taxonomy" id="165179"/>
    <lineage>
        <taxon>Bacteria</taxon>
        <taxon>Pseudomonadati</taxon>
        <taxon>Bacteroidota</taxon>
        <taxon>Bacteroidia</taxon>
        <taxon>Bacteroidales</taxon>
        <taxon>Prevotellaceae</taxon>
        <taxon>Segatella</taxon>
    </lineage>
</organism>
<evidence type="ECO:0000256" key="1">
    <source>
        <dbReference type="SAM" id="Coils"/>
    </source>
</evidence>
<reference evidence="2 3" key="1">
    <citation type="submission" date="2018-08" db="EMBL/GenBank/DDBJ databases">
        <title>A genome reference for cultivated species of the human gut microbiota.</title>
        <authorList>
            <person name="Zou Y."/>
            <person name="Xue W."/>
            <person name="Luo G."/>
        </authorList>
    </citation>
    <scope>NUCLEOTIDE SEQUENCE [LARGE SCALE GENOMIC DNA]</scope>
    <source>
        <strain evidence="2 3">OF03-3</strain>
    </source>
</reference>